<dbReference type="PANTHER" id="PTHR10972">
    <property type="entry name" value="OXYSTEROL-BINDING PROTEIN-RELATED"/>
    <property type="match status" value="1"/>
</dbReference>
<reference evidence="4 5" key="1">
    <citation type="journal article" date="2015" name="Genome Biol. Evol.">
        <title>Phylogenomic analyses indicate that early fungi evolved digesting cell walls of algal ancestors of land plants.</title>
        <authorList>
            <person name="Chang Y."/>
            <person name="Wang S."/>
            <person name="Sekimoto S."/>
            <person name="Aerts A.L."/>
            <person name="Choi C."/>
            <person name="Clum A."/>
            <person name="LaButti K.M."/>
            <person name="Lindquist E.A."/>
            <person name="Yee Ngan C."/>
            <person name="Ohm R.A."/>
            <person name="Salamov A.A."/>
            <person name="Grigoriev I.V."/>
            <person name="Spatafora J.W."/>
            <person name="Berbee M.L."/>
        </authorList>
    </citation>
    <scope>NUCLEOTIDE SEQUENCE [LARGE SCALE GENOMIC DNA]</scope>
    <source>
        <strain evidence="4 5">NRRL 28638</strain>
    </source>
</reference>
<dbReference type="AlphaFoldDB" id="A0A137PEW0"/>
<dbReference type="PROSITE" id="PS01013">
    <property type="entry name" value="OSBP"/>
    <property type="match status" value="1"/>
</dbReference>
<dbReference type="InterPro" id="IPR037239">
    <property type="entry name" value="OSBP_sf"/>
</dbReference>
<dbReference type="InterPro" id="IPR018494">
    <property type="entry name" value="Oxysterol-bd_CS"/>
</dbReference>
<gene>
    <name evidence="4" type="ORF">CONCODRAFT_55443</name>
</gene>
<feature type="compositionally biased region" description="Polar residues" evidence="3">
    <location>
        <begin position="1"/>
        <end position="15"/>
    </location>
</feature>
<keyword evidence="5" id="KW-1185">Reference proteome</keyword>
<evidence type="ECO:0000256" key="1">
    <source>
        <dbReference type="ARBA" id="ARBA00008842"/>
    </source>
</evidence>
<dbReference type="GO" id="GO:0005829">
    <property type="term" value="C:cytosol"/>
    <property type="evidence" value="ECO:0007669"/>
    <property type="project" value="TreeGrafter"/>
</dbReference>
<accession>A0A137PEW0</accession>
<feature type="region of interest" description="Disordered" evidence="3">
    <location>
        <begin position="1"/>
        <end position="21"/>
    </location>
</feature>
<evidence type="ECO:0000313" key="5">
    <source>
        <dbReference type="Proteomes" id="UP000070444"/>
    </source>
</evidence>
<dbReference type="Gene3D" id="2.40.160.120">
    <property type="match status" value="1"/>
</dbReference>
<dbReference type="GO" id="GO:0032934">
    <property type="term" value="F:sterol binding"/>
    <property type="evidence" value="ECO:0007669"/>
    <property type="project" value="TreeGrafter"/>
</dbReference>
<organism evidence="4 5">
    <name type="scientific">Conidiobolus coronatus (strain ATCC 28846 / CBS 209.66 / NRRL 28638)</name>
    <name type="common">Delacroixia coronata</name>
    <dbReference type="NCBI Taxonomy" id="796925"/>
    <lineage>
        <taxon>Eukaryota</taxon>
        <taxon>Fungi</taxon>
        <taxon>Fungi incertae sedis</taxon>
        <taxon>Zoopagomycota</taxon>
        <taxon>Entomophthoromycotina</taxon>
        <taxon>Entomophthoromycetes</taxon>
        <taxon>Entomophthorales</taxon>
        <taxon>Ancylistaceae</taxon>
        <taxon>Conidiobolus</taxon>
    </lineage>
</organism>
<proteinExistence type="inferred from homology"/>
<dbReference type="InterPro" id="IPR000648">
    <property type="entry name" value="Oxysterol-bd"/>
</dbReference>
<evidence type="ECO:0000256" key="3">
    <source>
        <dbReference type="SAM" id="MobiDB-lite"/>
    </source>
</evidence>
<dbReference type="OMA" id="WNYLDAP"/>
<name>A0A137PEW0_CONC2</name>
<dbReference type="EMBL" id="KQ964436">
    <property type="protein sequence ID" value="KXN73481.1"/>
    <property type="molecule type" value="Genomic_DNA"/>
</dbReference>
<comment type="similarity">
    <text evidence="1 2">Belongs to the OSBP family.</text>
</comment>
<dbReference type="OrthoDB" id="48057at2759"/>
<evidence type="ECO:0000313" key="4">
    <source>
        <dbReference type="EMBL" id="KXN73481.1"/>
    </source>
</evidence>
<dbReference type="Proteomes" id="UP000070444">
    <property type="component" value="Unassembled WGS sequence"/>
</dbReference>
<protein>
    <submittedName>
        <fullName evidence="4">Oxysterol-binding protein-like protein</fullName>
    </submittedName>
</protein>
<dbReference type="Gene3D" id="3.30.70.3490">
    <property type="match status" value="1"/>
</dbReference>
<dbReference type="PANTHER" id="PTHR10972:SF212">
    <property type="entry name" value="OXYSTEROL-BINDING PROTEIN-LIKE PROTEIN 1"/>
    <property type="match status" value="1"/>
</dbReference>
<sequence>MMAQKSPNPSENSEFIKTENLGFDENDNSDKGRLGFIMTLLKKLIGVSDIANLRISLPAQMLDPIPNLEHYTWLDRPDYFACLSQPEDPLERMIGVVRYCFSKELKFAKENIKKPYNSVLGEKFLCHWNVPLPNATDEKTVKVTMVSEQTSHHPPISAFWYECKETGVVACGMDQVKAKFSGTSFKVEPGSTAKGIYITLQNHGEEYHISHPSGQIQGILTGSPNLAYQESYVISCPQTKLRAFIEFKPERWIGKSRYLIEGKVFNFEPTYESSKTEPDMPPSSFKLSQVKDEHTLVNFWGSWRSKVFYNHGHTTKEEKLLIDIEEHDIVPKIVKPMEEMEEFESRKIWNEVTVNIKSREFSKATKAKQAIEDAQRKRTALRKEKGEIHEPEYFIISEEQPHKPILKDNLDLKF</sequence>
<dbReference type="SUPFAM" id="SSF144000">
    <property type="entry name" value="Oxysterol-binding protein-like"/>
    <property type="match status" value="1"/>
</dbReference>
<dbReference type="GO" id="GO:0016020">
    <property type="term" value="C:membrane"/>
    <property type="evidence" value="ECO:0007669"/>
    <property type="project" value="TreeGrafter"/>
</dbReference>
<dbReference type="STRING" id="796925.A0A137PEW0"/>
<evidence type="ECO:0000256" key="2">
    <source>
        <dbReference type="RuleBase" id="RU003844"/>
    </source>
</evidence>
<dbReference type="Pfam" id="PF01237">
    <property type="entry name" value="Oxysterol_BP"/>
    <property type="match status" value="1"/>
</dbReference>